<organism evidence="2 3">
    <name type="scientific">Channa striata</name>
    <name type="common">Snakehead murrel</name>
    <name type="synonym">Ophicephalus striatus</name>
    <dbReference type="NCBI Taxonomy" id="64152"/>
    <lineage>
        <taxon>Eukaryota</taxon>
        <taxon>Metazoa</taxon>
        <taxon>Chordata</taxon>
        <taxon>Craniata</taxon>
        <taxon>Vertebrata</taxon>
        <taxon>Euteleostomi</taxon>
        <taxon>Actinopterygii</taxon>
        <taxon>Neopterygii</taxon>
        <taxon>Teleostei</taxon>
        <taxon>Neoteleostei</taxon>
        <taxon>Acanthomorphata</taxon>
        <taxon>Anabantaria</taxon>
        <taxon>Anabantiformes</taxon>
        <taxon>Channoidei</taxon>
        <taxon>Channidae</taxon>
        <taxon>Channa</taxon>
    </lineage>
</organism>
<dbReference type="GO" id="GO:0003676">
    <property type="term" value="F:nucleic acid binding"/>
    <property type="evidence" value="ECO:0007669"/>
    <property type="project" value="InterPro"/>
</dbReference>
<evidence type="ECO:0000313" key="2">
    <source>
        <dbReference type="EMBL" id="KAK2845089.1"/>
    </source>
</evidence>
<dbReference type="PANTHER" id="PTHR46888:SF13">
    <property type="entry name" value="RIBONUCLEASE H"/>
    <property type="match status" value="1"/>
</dbReference>
<dbReference type="Proteomes" id="UP001187415">
    <property type="component" value="Unassembled WGS sequence"/>
</dbReference>
<protein>
    <recommendedName>
        <fullName evidence="1">SCAN box domain-containing protein</fullName>
    </recommendedName>
</protein>
<dbReference type="SUPFAM" id="SSF47353">
    <property type="entry name" value="Retrovirus capsid dimerization domain-like"/>
    <property type="match status" value="1"/>
</dbReference>
<comment type="caution">
    <text evidence="2">The sequence shown here is derived from an EMBL/GenBank/DDBJ whole genome shotgun (WGS) entry which is preliminary data.</text>
</comment>
<dbReference type="AlphaFoldDB" id="A0AA88MUY8"/>
<dbReference type="SUPFAM" id="SSF57756">
    <property type="entry name" value="Retrovirus zinc finger-like domains"/>
    <property type="match status" value="1"/>
</dbReference>
<dbReference type="PANTHER" id="PTHR46888">
    <property type="entry name" value="ZINC KNUCKLE DOMAINCONTAINING PROTEIN-RELATED"/>
    <property type="match status" value="1"/>
</dbReference>
<dbReference type="EMBL" id="JAUPFM010000008">
    <property type="protein sequence ID" value="KAK2845089.1"/>
    <property type="molecule type" value="Genomic_DNA"/>
</dbReference>
<sequence>MEFKLEDSTTNPRRDKLERCRKADLLLIADFFDVHVPLHAKKEELKQLLMATLMERGFFPKPAPTVEFELGDFAGAPAPLQDLPLHSGMTTEDLKLTLRIREVEVRNRELEVEAMLLKVKALELERGATVPASPTPLIAATLKWPKTVWPLLLQCKFVGKAQEVCTSLSTEDRLDYDKVKATVLRAYELVPEAYRQIFRKCEKTATQTYVEFGREKGVLFDKWCQASKVKSLEDLRELVLLEEFKNRVPDKIVIYLNEQKVTSLAAAAVLADEFELTRKNVSPPQKIKSPKSARCSYTDASESRECYYCHEQGHLIAVCPILKRKESKSSKSPSLISLIQSRPALTPSVKPEQSKVDEDF</sequence>
<gene>
    <name evidence="2" type="ORF">Q5P01_011748</name>
</gene>
<proteinExistence type="predicted"/>
<evidence type="ECO:0000313" key="3">
    <source>
        <dbReference type="Proteomes" id="UP001187415"/>
    </source>
</evidence>
<dbReference type="InterPro" id="IPR003309">
    <property type="entry name" value="SCAN_dom"/>
</dbReference>
<dbReference type="Gene3D" id="1.10.4020.10">
    <property type="entry name" value="DNA breaking-rejoining enzymes"/>
    <property type="match status" value="1"/>
</dbReference>
<dbReference type="GO" id="GO:0008270">
    <property type="term" value="F:zinc ion binding"/>
    <property type="evidence" value="ECO:0007669"/>
    <property type="project" value="InterPro"/>
</dbReference>
<feature type="domain" description="SCAN box" evidence="1">
    <location>
        <begin position="191"/>
        <end position="279"/>
    </location>
</feature>
<name>A0AA88MUY8_CHASR</name>
<accession>A0AA88MUY8</accession>
<dbReference type="Gene3D" id="4.10.60.10">
    <property type="entry name" value="Zinc finger, CCHC-type"/>
    <property type="match status" value="1"/>
</dbReference>
<dbReference type="InterPro" id="IPR038269">
    <property type="entry name" value="SCAN_sf"/>
</dbReference>
<dbReference type="Pfam" id="PF02023">
    <property type="entry name" value="SCAN"/>
    <property type="match status" value="1"/>
</dbReference>
<reference evidence="2" key="1">
    <citation type="submission" date="2023-07" db="EMBL/GenBank/DDBJ databases">
        <title>Chromosome-level Genome Assembly of Striped Snakehead (Channa striata).</title>
        <authorList>
            <person name="Liu H."/>
        </authorList>
    </citation>
    <scope>NUCLEOTIDE SEQUENCE</scope>
    <source>
        <strain evidence="2">Gz</strain>
        <tissue evidence="2">Muscle</tissue>
    </source>
</reference>
<dbReference type="InterPro" id="IPR036875">
    <property type="entry name" value="Znf_CCHC_sf"/>
</dbReference>
<evidence type="ECO:0000259" key="1">
    <source>
        <dbReference type="Pfam" id="PF02023"/>
    </source>
</evidence>
<keyword evidence="3" id="KW-1185">Reference proteome</keyword>